<sequence length="127" mass="14150">MDCPYCSKEIGDETEEGWFCEECGHVYSFCWRCDNGKCKEFISASVPEEDVSGYGEMVKCQDSKIEELTKREARSFGEELPEGNVVIVNKVSGLCYANVGKGNGLSEPACYIWKCNDCGQYSDTCSD</sequence>
<dbReference type="EMBL" id="OR343188">
    <property type="protein sequence ID" value="WNL49598.1"/>
    <property type="molecule type" value="Genomic_DNA"/>
</dbReference>
<gene>
    <name evidence="1" type="ORF">MarFTMF_082</name>
</gene>
<accession>A0AA96EM82</accession>
<protein>
    <submittedName>
        <fullName evidence="1">Uncharacterized protein</fullName>
    </submittedName>
</protein>
<name>A0AA96EM82_9VIRU</name>
<reference evidence="1" key="1">
    <citation type="submission" date="2023-07" db="EMBL/GenBank/DDBJ databases">
        <authorList>
            <person name="Xia Y."/>
        </authorList>
    </citation>
    <scope>NUCLEOTIDE SEQUENCE</scope>
    <source>
        <strain evidence="1">F</strain>
    </source>
</reference>
<proteinExistence type="predicted"/>
<organism evidence="1">
    <name type="scientific">Marseillevirus sp</name>
    <dbReference type="NCBI Taxonomy" id="2809551"/>
    <lineage>
        <taxon>Viruses</taxon>
        <taxon>Varidnaviria</taxon>
        <taxon>Bamfordvirae</taxon>
        <taxon>Nucleocytoviricota</taxon>
        <taxon>Megaviricetes</taxon>
        <taxon>Pimascovirales</taxon>
        <taxon>Pimascovirales incertae sedis</taxon>
        <taxon>Marseilleviridae</taxon>
        <taxon>Marseillevirus</taxon>
    </lineage>
</organism>
<evidence type="ECO:0000313" key="1">
    <source>
        <dbReference type="EMBL" id="WNL49598.1"/>
    </source>
</evidence>